<dbReference type="SUPFAM" id="SSF48019">
    <property type="entry name" value="post-AAA+ oligomerization domain-like"/>
    <property type="match status" value="1"/>
</dbReference>
<feature type="domain" description="AAA+ ATPase" evidence="7">
    <location>
        <begin position="37"/>
        <end position="158"/>
    </location>
</feature>
<evidence type="ECO:0000256" key="5">
    <source>
        <dbReference type="ARBA" id="ARBA00049244"/>
    </source>
</evidence>
<evidence type="ECO:0000256" key="6">
    <source>
        <dbReference type="RuleBase" id="RU364063"/>
    </source>
</evidence>
<evidence type="ECO:0000256" key="1">
    <source>
        <dbReference type="ARBA" id="ARBA00022679"/>
    </source>
</evidence>
<dbReference type="SUPFAM" id="SSF52540">
    <property type="entry name" value="P-loop containing nucleoside triphosphate hydrolases"/>
    <property type="match status" value="1"/>
</dbReference>
<dbReference type="Gene3D" id="1.10.8.60">
    <property type="match status" value="1"/>
</dbReference>
<sequence>MQGIALYRKYRPMSFKDVVGQDQIVKVLSGAIAQGNVSHAYLFAGSRGTGKTSIARIVAKELGTAEDDLFELDAASNRGIDDVRSIREAVATLPFKSKYKVYIIDEAHMLTKDAWNAFLKTLEEPPAHVIFILATTELDKLPETILSRCQIFSFKRPTRAELKDLVMSVAKKEGFIMEASAGELIALLGDGSFRDTLGTLEKVLSFTKDKKVSLAEVETVTGAPKHVLVSDFVKAIANNNLADSLSVLGKVGDSGSDMKMFLKIVLEKLRLALLIKVAPEMESDFKNEMSDEELKDTKALIKKGSGITSATLYELLLAYDSVGRAYEPSLPIELALIKLFTQDSNSS</sequence>
<dbReference type="AlphaFoldDB" id="A0A1G2U494"/>
<dbReference type="InterPro" id="IPR022754">
    <property type="entry name" value="DNA_pol_III_gamma-3"/>
</dbReference>
<dbReference type="InterPro" id="IPR003593">
    <property type="entry name" value="AAA+_ATPase"/>
</dbReference>
<dbReference type="Gene3D" id="3.40.50.300">
    <property type="entry name" value="P-loop containing nucleotide triphosphate hydrolases"/>
    <property type="match status" value="1"/>
</dbReference>
<accession>A0A1G2U494</accession>
<evidence type="ECO:0000259" key="7">
    <source>
        <dbReference type="SMART" id="SM00382"/>
    </source>
</evidence>
<organism evidence="8 9">
    <name type="scientific">Candidatus Zambryskibacteria bacterium RIFCSPLOWO2_01_FULL_43_17</name>
    <dbReference type="NCBI Taxonomy" id="1802760"/>
    <lineage>
        <taxon>Bacteria</taxon>
        <taxon>Candidatus Zambryskiibacteriota</taxon>
    </lineage>
</organism>
<dbReference type="SMART" id="SM00382">
    <property type="entry name" value="AAA"/>
    <property type="match status" value="1"/>
</dbReference>
<dbReference type="GO" id="GO:0005524">
    <property type="term" value="F:ATP binding"/>
    <property type="evidence" value="ECO:0007669"/>
    <property type="project" value="UniProtKB-KW"/>
</dbReference>
<keyword evidence="1 6" id="KW-0808">Transferase</keyword>
<dbReference type="GO" id="GO:0006261">
    <property type="term" value="P:DNA-templated DNA replication"/>
    <property type="evidence" value="ECO:0007669"/>
    <property type="project" value="TreeGrafter"/>
</dbReference>
<protein>
    <recommendedName>
        <fullName evidence="6">DNA polymerase III subunit gamma/tau</fullName>
        <ecNumber evidence="6">2.7.7.7</ecNumber>
    </recommendedName>
</protein>
<dbReference type="CDD" id="cd00009">
    <property type="entry name" value="AAA"/>
    <property type="match status" value="1"/>
</dbReference>
<dbReference type="GO" id="GO:0003887">
    <property type="term" value="F:DNA-directed DNA polymerase activity"/>
    <property type="evidence" value="ECO:0007669"/>
    <property type="project" value="UniProtKB-KW"/>
</dbReference>
<dbReference type="Gene3D" id="1.20.272.10">
    <property type="match status" value="1"/>
</dbReference>
<comment type="caution">
    <text evidence="8">The sequence shown here is derived from an EMBL/GenBank/DDBJ whole genome shotgun (WGS) entry which is preliminary data.</text>
</comment>
<comment type="similarity">
    <text evidence="6">Belongs to the DnaX/STICHEL family.</text>
</comment>
<keyword evidence="3 6" id="KW-0235">DNA replication</keyword>
<keyword evidence="2 6" id="KW-0548">Nucleotidyltransferase</keyword>
<dbReference type="EC" id="2.7.7.7" evidence="6"/>
<dbReference type="EMBL" id="MHWD01000011">
    <property type="protein sequence ID" value="OHB04316.1"/>
    <property type="molecule type" value="Genomic_DNA"/>
</dbReference>
<dbReference type="Pfam" id="PF12169">
    <property type="entry name" value="DNA_pol3_gamma3"/>
    <property type="match status" value="1"/>
</dbReference>
<dbReference type="InterPro" id="IPR008921">
    <property type="entry name" value="DNA_pol3_clamp-load_cplx_C"/>
</dbReference>
<evidence type="ECO:0000256" key="2">
    <source>
        <dbReference type="ARBA" id="ARBA00022695"/>
    </source>
</evidence>
<dbReference type="InterPro" id="IPR050238">
    <property type="entry name" value="DNA_Rep/Repair_Clamp_Loader"/>
</dbReference>
<dbReference type="Proteomes" id="UP000179283">
    <property type="component" value="Unassembled WGS sequence"/>
</dbReference>
<dbReference type="Pfam" id="PF13177">
    <property type="entry name" value="DNA_pol3_delta2"/>
    <property type="match status" value="2"/>
</dbReference>
<evidence type="ECO:0000313" key="9">
    <source>
        <dbReference type="Proteomes" id="UP000179283"/>
    </source>
</evidence>
<gene>
    <name evidence="6" type="primary">dnaX</name>
    <name evidence="8" type="ORF">A2920_03345</name>
</gene>
<dbReference type="InterPro" id="IPR012763">
    <property type="entry name" value="DNA_pol_III_sug/sutau_N"/>
</dbReference>
<dbReference type="PANTHER" id="PTHR11669:SF0">
    <property type="entry name" value="PROTEIN STICHEL-LIKE 2"/>
    <property type="match status" value="1"/>
</dbReference>
<proteinExistence type="inferred from homology"/>
<dbReference type="InterPro" id="IPR005790">
    <property type="entry name" value="DNA_polIII_delta"/>
</dbReference>
<dbReference type="InterPro" id="IPR027417">
    <property type="entry name" value="P-loop_NTPase"/>
</dbReference>
<keyword evidence="6" id="KW-0547">Nucleotide-binding</keyword>
<evidence type="ECO:0000313" key="8">
    <source>
        <dbReference type="EMBL" id="OHB04316.1"/>
    </source>
</evidence>
<comment type="catalytic activity">
    <reaction evidence="5 6">
        <text>DNA(n) + a 2'-deoxyribonucleoside 5'-triphosphate = DNA(n+1) + diphosphate</text>
        <dbReference type="Rhea" id="RHEA:22508"/>
        <dbReference type="Rhea" id="RHEA-COMP:17339"/>
        <dbReference type="Rhea" id="RHEA-COMP:17340"/>
        <dbReference type="ChEBI" id="CHEBI:33019"/>
        <dbReference type="ChEBI" id="CHEBI:61560"/>
        <dbReference type="ChEBI" id="CHEBI:173112"/>
        <dbReference type="EC" id="2.7.7.7"/>
    </reaction>
</comment>
<comment type="function">
    <text evidence="6">DNA polymerase III is a complex, multichain enzyme responsible for most of the replicative synthesis in bacteria. This DNA polymerase also exhibits 3' to 5' exonuclease activity.</text>
</comment>
<dbReference type="NCBIfam" id="TIGR02397">
    <property type="entry name" value="dnaX_nterm"/>
    <property type="match status" value="1"/>
</dbReference>
<reference evidence="8 9" key="1">
    <citation type="journal article" date="2016" name="Nat. Commun.">
        <title>Thousands of microbial genomes shed light on interconnected biogeochemical processes in an aquifer system.</title>
        <authorList>
            <person name="Anantharaman K."/>
            <person name="Brown C.T."/>
            <person name="Hug L.A."/>
            <person name="Sharon I."/>
            <person name="Castelle C.J."/>
            <person name="Probst A.J."/>
            <person name="Thomas B.C."/>
            <person name="Singh A."/>
            <person name="Wilkins M.J."/>
            <person name="Karaoz U."/>
            <person name="Brodie E.L."/>
            <person name="Williams K.H."/>
            <person name="Hubbard S.S."/>
            <person name="Banfield J.F."/>
        </authorList>
    </citation>
    <scope>NUCLEOTIDE SEQUENCE [LARGE SCALE GENOMIC DNA]</scope>
</reference>
<dbReference type="GO" id="GO:0003677">
    <property type="term" value="F:DNA binding"/>
    <property type="evidence" value="ECO:0007669"/>
    <property type="project" value="InterPro"/>
</dbReference>
<dbReference type="GO" id="GO:0009360">
    <property type="term" value="C:DNA polymerase III complex"/>
    <property type="evidence" value="ECO:0007669"/>
    <property type="project" value="InterPro"/>
</dbReference>
<name>A0A1G2U494_9BACT</name>
<evidence type="ECO:0000256" key="4">
    <source>
        <dbReference type="ARBA" id="ARBA00022932"/>
    </source>
</evidence>
<keyword evidence="6" id="KW-0067">ATP-binding</keyword>
<keyword evidence="4 6" id="KW-0239">DNA-directed DNA polymerase</keyword>
<evidence type="ECO:0000256" key="3">
    <source>
        <dbReference type="ARBA" id="ARBA00022705"/>
    </source>
</evidence>
<dbReference type="NCBIfam" id="TIGR01128">
    <property type="entry name" value="holA"/>
    <property type="match status" value="1"/>
</dbReference>
<comment type="subunit">
    <text evidence="6">DNA polymerase III contains a core (composed of alpha, epsilon and theta chains) that associates with a tau subunit. This core dimerizes to form the POLIII' complex. PolIII' associates with the gamma complex (composed of gamma, delta, delta', psi and chi chains) and with the beta chain to form the complete DNA polymerase III complex.</text>
</comment>
<dbReference type="PANTHER" id="PTHR11669">
    <property type="entry name" value="REPLICATION FACTOR C / DNA POLYMERASE III GAMMA-TAU SUBUNIT"/>
    <property type="match status" value="1"/>
</dbReference>